<dbReference type="Pfam" id="PF18962">
    <property type="entry name" value="Por_Secre_tail"/>
    <property type="match status" value="1"/>
</dbReference>
<evidence type="ECO:0000313" key="5">
    <source>
        <dbReference type="EMBL" id="SEF66226.1"/>
    </source>
</evidence>
<feature type="region of interest" description="Disordered" evidence="2">
    <location>
        <begin position="259"/>
        <end position="296"/>
    </location>
</feature>
<dbReference type="InterPro" id="IPR039331">
    <property type="entry name" value="PAPs-like"/>
</dbReference>
<reference evidence="6" key="1">
    <citation type="submission" date="2016-10" db="EMBL/GenBank/DDBJ databases">
        <authorList>
            <person name="Varghese N."/>
            <person name="Submissions S."/>
        </authorList>
    </citation>
    <scope>NUCLEOTIDE SEQUENCE [LARGE SCALE GENOMIC DNA]</scope>
    <source>
        <strain evidence="6">DSM 17298</strain>
    </source>
</reference>
<dbReference type="PANTHER" id="PTHR22953:SF153">
    <property type="entry name" value="PURPLE ACID PHOSPHATASE"/>
    <property type="match status" value="1"/>
</dbReference>
<dbReference type="Proteomes" id="UP000236736">
    <property type="component" value="Unassembled WGS sequence"/>
</dbReference>
<organism evidence="5 6">
    <name type="scientific">Algoriphagus boritolerans DSM 17298 = JCM 18970</name>
    <dbReference type="NCBI Taxonomy" id="1120964"/>
    <lineage>
        <taxon>Bacteria</taxon>
        <taxon>Pseudomonadati</taxon>
        <taxon>Bacteroidota</taxon>
        <taxon>Cytophagia</taxon>
        <taxon>Cytophagales</taxon>
        <taxon>Cyclobacteriaceae</taxon>
        <taxon>Algoriphagus</taxon>
    </lineage>
</organism>
<feature type="domain" description="Calcineurin-like phosphoesterase" evidence="3">
    <location>
        <begin position="147"/>
        <end position="387"/>
    </location>
</feature>
<dbReference type="InterPro" id="IPR026444">
    <property type="entry name" value="Secre_tail"/>
</dbReference>
<evidence type="ECO:0000313" key="6">
    <source>
        <dbReference type="Proteomes" id="UP000236736"/>
    </source>
</evidence>
<evidence type="ECO:0000259" key="4">
    <source>
        <dbReference type="Pfam" id="PF18962"/>
    </source>
</evidence>
<evidence type="ECO:0000256" key="1">
    <source>
        <dbReference type="ARBA" id="ARBA00022729"/>
    </source>
</evidence>
<sequence length="928" mass="103502">MGSADVLGVEMGDLYYTSNEKSQSIAGLEGQNWIGGDKYFRYEFSFRIPFNEGITYEVLLNGQAYTKSLKPVPDPTDWETIRFIALSDSETEPRGRVTNRAWYPGQPLFRPFTIPELWKQKFGTTIEQGYEIPNYFLSETEGYSANLKTIIDRNPDFLVMPGDLVQGGGYMPAWDEFWRHNSGQFGTGLSTFAIVPAIGNWESFGGVNNGYATNERGQFNPVVGRSRFHSFFELDIDDPLQKHRQSYYRTDYGPITILTLDSSNGTPDERRSDYSDSQKIKNQEYSGPGTDTQENFTQSEYNAAGGTDLSGFGPGTDQYEWLEANLKMAKEAKKLIFVQFHHVPYGSGEHGVPMNHELSTGQGGTPLRVLHPLFEEYGVIAVLAGHDELFERSFVDEDGDGSGVHYYDVGVAGDGLRGVKRNWLSNPLETLNYNQYTQWTADQKSNEQWDTSGANPILIDGGKHYGHLEINLKKVKDGMKTFAQIDFDPIYIFPVLDQNYVLQRIERRVYNDPLRIMVELGEEIIEPVFKDEITVELDEEGKAVTTISDYLENEVSEDWEVEFSRSPEYTCTDISGTENQIKVSDSKGNNWVKVVLVKVLDKIPPLLTPKNASLELDVTKGVVEISPETILAEFGDNCGIKSLTINKNKFTCEDIGKEIAVAIRAEDHSGNVSEAVSIVTVNRLETEPVGLAGSDSFCAGEKGVLELTSPFAFEVVRWRRNGVEIPGQTGKTLEVSESGIYHAVFRYTGGCLSESENLEVKVNPLPSGEIEVDGDVLIAPEGEFTYQWFRDGEKLEGEVSRIFTAESMGQYYVELTSTEGCKASLEPVTLTISGILGRPLQETKPLKIYPNPASDRVVLEFPDGVLASSPSLSLYASDGKNVTSAVRISLINDTEVEILLNRLANGTYHIWVIGQNQETYFAKLVILN</sequence>
<protein>
    <submittedName>
        <fullName evidence="5">Por secretion system C-terminal sorting domain-containing protein</fullName>
    </submittedName>
</protein>
<dbReference type="EMBL" id="FNVR01000003">
    <property type="protein sequence ID" value="SEF66226.1"/>
    <property type="molecule type" value="Genomic_DNA"/>
</dbReference>
<dbReference type="InterPro" id="IPR004843">
    <property type="entry name" value="Calcineurin-like_PHP"/>
</dbReference>
<dbReference type="GO" id="GO:0003993">
    <property type="term" value="F:acid phosphatase activity"/>
    <property type="evidence" value="ECO:0007669"/>
    <property type="project" value="InterPro"/>
</dbReference>
<dbReference type="Pfam" id="PF00149">
    <property type="entry name" value="Metallophos"/>
    <property type="match status" value="1"/>
</dbReference>
<dbReference type="AlphaFoldDB" id="A0A1H5TTW4"/>
<dbReference type="SUPFAM" id="SSF56300">
    <property type="entry name" value="Metallo-dependent phosphatases"/>
    <property type="match status" value="1"/>
</dbReference>
<keyword evidence="6" id="KW-1185">Reference proteome</keyword>
<evidence type="ECO:0000256" key="2">
    <source>
        <dbReference type="SAM" id="MobiDB-lite"/>
    </source>
</evidence>
<keyword evidence="1" id="KW-0732">Signal</keyword>
<dbReference type="Gene3D" id="3.60.21.10">
    <property type="match status" value="1"/>
</dbReference>
<accession>A0A1H5TTW4</accession>
<dbReference type="NCBIfam" id="TIGR04183">
    <property type="entry name" value="Por_Secre_tail"/>
    <property type="match status" value="1"/>
</dbReference>
<dbReference type="OrthoDB" id="966171at2"/>
<gene>
    <name evidence="5" type="ORF">SAMN03080598_00936</name>
</gene>
<feature type="compositionally biased region" description="Polar residues" evidence="2">
    <location>
        <begin position="283"/>
        <end position="296"/>
    </location>
</feature>
<dbReference type="STRING" id="1120964.GCA_001313265_00609"/>
<dbReference type="RefSeq" id="WP_103923631.1">
    <property type="nucleotide sequence ID" value="NZ_FNVR01000003.1"/>
</dbReference>
<proteinExistence type="predicted"/>
<evidence type="ECO:0000259" key="3">
    <source>
        <dbReference type="Pfam" id="PF00149"/>
    </source>
</evidence>
<dbReference type="PANTHER" id="PTHR22953">
    <property type="entry name" value="ACID PHOSPHATASE RELATED"/>
    <property type="match status" value="1"/>
</dbReference>
<dbReference type="InterPro" id="IPR029052">
    <property type="entry name" value="Metallo-depent_PP-like"/>
</dbReference>
<name>A0A1H5TTW4_9BACT</name>
<feature type="compositionally biased region" description="Basic and acidic residues" evidence="2">
    <location>
        <begin position="267"/>
        <end position="282"/>
    </location>
</feature>
<feature type="domain" description="Secretion system C-terminal sorting" evidence="4">
    <location>
        <begin position="848"/>
        <end position="926"/>
    </location>
</feature>